<dbReference type="InterPro" id="IPR036034">
    <property type="entry name" value="PDZ_sf"/>
</dbReference>
<proteinExistence type="predicted"/>
<keyword evidence="1" id="KW-0378">Hydrolase</keyword>
<dbReference type="GO" id="GO:0006508">
    <property type="term" value="P:proteolysis"/>
    <property type="evidence" value="ECO:0007669"/>
    <property type="project" value="UniProtKB-KW"/>
</dbReference>
<organism evidence="1 2">
    <name type="scientific">Novosphingobium barchaimii LL02</name>
    <dbReference type="NCBI Taxonomy" id="1114963"/>
    <lineage>
        <taxon>Bacteria</taxon>
        <taxon>Pseudomonadati</taxon>
        <taxon>Pseudomonadota</taxon>
        <taxon>Alphaproteobacteria</taxon>
        <taxon>Sphingomonadales</taxon>
        <taxon>Sphingomonadaceae</taxon>
        <taxon>Novosphingobium</taxon>
    </lineage>
</organism>
<dbReference type="Gene3D" id="2.30.42.10">
    <property type="match status" value="1"/>
</dbReference>
<dbReference type="PATRIC" id="fig|1114963.3.peg.2013"/>
<dbReference type="EMBL" id="JACU01000004">
    <property type="protein sequence ID" value="KMS56409.1"/>
    <property type="molecule type" value="Genomic_DNA"/>
</dbReference>
<keyword evidence="2" id="KW-1185">Reference proteome</keyword>
<evidence type="ECO:0000313" key="1">
    <source>
        <dbReference type="EMBL" id="KMS56409.1"/>
    </source>
</evidence>
<name>A0A0J7XXZ2_9SPHN</name>
<evidence type="ECO:0000313" key="2">
    <source>
        <dbReference type="Proteomes" id="UP000052268"/>
    </source>
</evidence>
<protein>
    <submittedName>
        <fullName evidence="1">Protease</fullName>
    </submittedName>
</protein>
<dbReference type="SUPFAM" id="SSF50156">
    <property type="entry name" value="PDZ domain-like"/>
    <property type="match status" value="1"/>
</dbReference>
<gene>
    <name evidence="1" type="ORF">V474_15905</name>
</gene>
<dbReference type="AlphaFoldDB" id="A0A0J7XXZ2"/>
<accession>A0A0J7XXZ2</accession>
<reference evidence="1 2" key="1">
    <citation type="journal article" date="2015" name="G3 (Bethesda)">
        <title>Insights into Ongoing Evolution of the Hexachlorocyclohexane Catabolic Pathway from Comparative Genomics of Ten Sphingomonadaceae Strains.</title>
        <authorList>
            <person name="Pearce S.L."/>
            <person name="Oakeshott J.G."/>
            <person name="Pandey G."/>
        </authorList>
    </citation>
    <scope>NUCLEOTIDE SEQUENCE [LARGE SCALE GENOMIC DNA]</scope>
    <source>
        <strain evidence="1 2">LL02</strain>
    </source>
</reference>
<keyword evidence="1" id="KW-0645">Protease</keyword>
<dbReference type="Proteomes" id="UP000052268">
    <property type="component" value="Unassembled WGS sequence"/>
</dbReference>
<sequence>MDVAMRQYASPFPAQRRLVRLAPLLLLLVPAGTMLFSDSHTGRMWFASLAGRSETRPFLPGMTIECAPWEPGRLVVTSIRSGRGPELKGITVGDTVLDLNGRPIFTLDQAHRYLQQGTVVRLSVSHQGRARTILLGREGA</sequence>
<comment type="caution">
    <text evidence="1">The sequence shown here is derived from an EMBL/GenBank/DDBJ whole genome shotgun (WGS) entry which is preliminary data.</text>
</comment>
<dbReference type="GO" id="GO:0008233">
    <property type="term" value="F:peptidase activity"/>
    <property type="evidence" value="ECO:0007669"/>
    <property type="project" value="UniProtKB-KW"/>
</dbReference>